<reference evidence="3 4" key="1">
    <citation type="submission" date="2024-09" db="EMBL/GenBank/DDBJ databases">
        <authorList>
            <person name="Sun Q."/>
            <person name="Mori K."/>
        </authorList>
    </citation>
    <scope>NUCLEOTIDE SEQUENCE [LARGE SCALE GENOMIC DNA]</scope>
    <source>
        <strain evidence="3 4">TBRC 1851</strain>
    </source>
</reference>
<keyword evidence="1 3" id="KW-0378">Hydrolase</keyword>
<dbReference type="Proteomes" id="UP001589870">
    <property type="component" value="Unassembled WGS sequence"/>
</dbReference>
<feature type="domain" description="AB hydrolase-1" evidence="2">
    <location>
        <begin position="21"/>
        <end position="123"/>
    </location>
</feature>
<dbReference type="InterPro" id="IPR029058">
    <property type="entry name" value="AB_hydrolase_fold"/>
</dbReference>
<accession>A0ABV6U1L8</accession>
<dbReference type="SUPFAM" id="SSF53474">
    <property type="entry name" value="alpha/beta-Hydrolases"/>
    <property type="match status" value="1"/>
</dbReference>
<dbReference type="Gene3D" id="3.40.50.1820">
    <property type="entry name" value="alpha/beta hydrolase"/>
    <property type="match status" value="1"/>
</dbReference>
<sequence>MYFTAQDGVRLHFDDRGSGEPVVMIHGAAGSGMSFDALAEHLRRDFRVVTVDLRGLSRSDRVETIGATAWCDDTVGIADFLGLDTFHLVGCSLGARIAGRIARDNADRVKSLSVDAPLLSVTRDGGSSLNRRFEDLDHAAPEDLEKWQRYHGDDWRGAVSFYGRVRNDPGLQTHLTIRPWLPELTLPTLITRGCIDDSVHPLAHCIEWHSAHPASWLWIAPGTRFSLTQRLPAEFADIYRRFVAEATR</sequence>
<dbReference type="InterPro" id="IPR000073">
    <property type="entry name" value="AB_hydrolase_1"/>
</dbReference>
<evidence type="ECO:0000259" key="2">
    <source>
        <dbReference type="Pfam" id="PF00561"/>
    </source>
</evidence>
<dbReference type="GO" id="GO:0016787">
    <property type="term" value="F:hydrolase activity"/>
    <property type="evidence" value="ECO:0007669"/>
    <property type="project" value="UniProtKB-KW"/>
</dbReference>
<dbReference type="EMBL" id="JBHMQT010000012">
    <property type="protein sequence ID" value="MFC0862335.1"/>
    <property type="molecule type" value="Genomic_DNA"/>
</dbReference>
<dbReference type="InterPro" id="IPR050266">
    <property type="entry name" value="AB_hydrolase_sf"/>
</dbReference>
<evidence type="ECO:0000313" key="4">
    <source>
        <dbReference type="Proteomes" id="UP001589870"/>
    </source>
</evidence>
<organism evidence="3 4">
    <name type="scientific">Sphaerimonospora cavernae</name>
    <dbReference type="NCBI Taxonomy" id="1740611"/>
    <lineage>
        <taxon>Bacteria</taxon>
        <taxon>Bacillati</taxon>
        <taxon>Actinomycetota</taxon>
        <taxon>Actinomycetes</taxon>
        <taxon>Streptosporangiales</taxon>
        <taxon>Streptosporangiaceae</taxon>
        <taxon>Sphaerimonospora</taxon>
    </lineage>
</organism>
<evidence type="ECO:0000313" key="3">
    <source>
        <dbReference type="EMBL" id="MFC0862335.1"/>
    </source>
</evidence>
<dbReference type="PANTHER" id="PTHR43798:SF31">
    <property type="entry name" value="AB HYDROLASE SUPERFAMILY PROTEIN YCLE"/>
    <property type="match status" value="1"/>
</dbReference>
<dbReference type="Pfam" id="PF00561">
    <property type="entry name" value="Abhydrolase_1"/>
    <property type="match status" value="1"/>
</dbReference>
<proteinExistence type="predicted"/>
<name>A0ABV6U1L8_9ACTN</name>
<dbReference type="PANTHER" id="PTHR43798">
    <property type="entry name" value="MONOACYLGLYCEROL LIPASE"/>
    <property type="match status" value="1"/>
</dbReference>
<keyword evidence="4" id="KW-1185">Reference proteome</keyword>
<evidence type="ECO:0000256" key="1">
    <source>
        <dbReference type="ARBA" id="ARBA00022801"/>
    </source>
</evidence>
<protein>
    <submittedName>
        <fullName evidence="3">Alpha/beta fold hydrolase</fullName>
    </submittedName>
</protein>
<dbReference type="RefSeq" id="WP_394300548.1">
    <property type="nucleotide sequence ID" value="NZ_JBHMQT010000012.1"/>
</dbReference>
<gene>
    <name evidence="3" type="ORF">ACFHYQ_08500</name>
</gene>
<comment type="caution">
    <text evidence="3">The sequence shown here is derived from an EMBL/GenBank/DDBJ whole genome shotgun (WGS) entry which is preliminary data.</text>
</comment>